<dbReference type="InterPro" id="IPR017972">
    <property type="entry name" value="Cyt_P450_CS"/>
</dbReference>
<keyword evidence="5 6" id="KW-0349">Heme</keyword>
<dbReference type="InterPro" id="IPR002401">
    <property type="entry name" value="Cyt_P450_E_grp-I"/>
</dbReference>
<name>A0A1W5D8J8_9LECA</name>
<dbReference type="InterPro" id="IPR036396">
    <property type="entry name" value="Cyt_P450_sf"/>
</dbReference>
<keyword evidence="4 5" id="KW-0408">Iron</keyword>
<dbReference type="EMBL" id="FWEW01003499">
    <property type="protein sequence ID" value="SLM39361.1"/>
    <property type="molecule type" value="Genomic_DNA"/>
</dbReference>
<keyword evidence="9" id="KW-1185">Reference proteome</keyword>
<sequence>MLTIVICCIVAVALWFLQGQRSDIRRHGKRLPRPPGTLPFAGNGIWFLQPRHKLLDWFTECQDKVGFDTFEISVPSLPPGIVINDPQNVEHVLKNNDLFIKGAFFRQRSWDLFGNGIINADGELWRIQRKAGLRFFSNANLKAFIDEMLPPFLDDTKQALRETAKQGAAVDLQNVFHELTTRLMGKMAYDMDMHGSLPFSKAFDFASGAIGERFQNPFWKLKELFLGAPLRKAVSEVKSYGDAIVSAAVQKKKHEGNESRITAFDLLRTNLINSLLDNIEDHQVVADAAMNYLSAGRDTTAQSLSWTLYLLMRHPGAITGIREELQASFPNADQTLPLSFDTVQPPFLPYTMAVFNESLRLYPPVPVELKECTAPTTFPDGTTLPIGAVVMWAPWAMNRSKHIWGDDAEGFRPERWFEDGSDPTKPTLKTKTAFEFPVFNGGPRSCLGKKMAELLAVYVIASLVWEFDFDEVLDEKMGGCGVGKSRVSQNSLTLPMEGGLPCHVRNT</sequence>
<feature type="chain" id="PRO_5013048872" evidence="7">
    <location>
        <begin position="20"/>
        <end position="507"/>
    </location>
</feature>
<feature type="signal peptide" evidence="7">
    <location>
        <begin position="1"/>
        <end position="19"/>
    </location>
</feature>
<dbReference type="GO" id="GO:0016705">
    <property type="term" value="F:oxidoreductase activity, acting on paired donors, with incorporation or reduction of molecular oxygen"/>
    <property type="evidence" value="ECO:0007669"/>
    <property type="project" value="InterPro"/>
</dbReference>
<dbReference type="InterPro" id="IPR001128">
    <property type="entry name" value="Cyt_P450"/>
</dbReference>
<reference evidence="9" key="1">
    <citation type="submission" date="2017-03" db="EMBL/GenBank/DDBJ databases">
        <authorList>
            <person name="Sharma R."/>
            <person name="Thines M."/>
        </authorList>
    </citation>
    <scope>NUCLEOTIDE SEQUENCE [LARGE SCALE GENOMIC DNA]</scope>
</reference>
<dbReference type="Pfam" id="PF00067">
    <property type="entry name" value="p450"/>
    <property type="match status" value="1"/>
</dbReference>
<dbReference type="PANTHER" id="PTHR24296">
    <property type="entry name" value="CYTOCHROME P450"/>
    <property type="match status" value="1"/>
</dbReference>
<keyword evidence="6" id="KW-0503">Monooxygenase</keyword>
<evidence type="ECO:0000256" key="7">
    <source>
        <dbReference type="SAM" id="SignalP"/>
    </source>
</evidence>
<evidence type="ECO:0000256" key="6">
    <source>
        <dbReference type="RuleBase" id="RU000461"/>
    </source>
</evidence>
<evidence type="ECO:0000313" key="9">
    <source>
        <dbReference type="Proteomes" id="UP000192927"/>
    </source>
</evidence>
<evidence type="ECO:0000256" key="3">
    <source>
        <dbReference type="ARBA" id="ARBA00023002"/>
    </source>
</evidence>
<protein>
    <submittedName>
        <fullName evidence="8">Cytochrome p450</fullName>
    </submittedName>
</protein>
<evidence type="ECO:0000256" key="2">
    <source>
        <dbReference type="ARBA" id="ARBA00022723"/>
    </source>
</evidence>
<comment type="cofactor">
    <cofactor evidence="5">
        <name>heme</name>
        <dbReference type="ChEBI" id="CHEBI:30413"/>
    </cofactor>
</comment>
<feature type="binding site" description="axial binding residue" evidence="5">
    <location>
        <position position="446"/>
    </location>
    <ligand>
        <name>heme</name>
        <dbReference type="ChEBI" id="CHEBI:30413"/>
    </ligand>
    <ligandPart>
        <name>Fe</name>
        <dbReference type="ChEBI" id="CHEBI:18248"/>
    </ligandPart>
</feature>
<dbReference type="GO" id="GO:0006629">
    <property type="term" value="P:lipid metabolic process"/>
    <property type="evidence" value="ECO:0007669"/>
    <property type="project" value="UniProtKB-ARBA"/>
</dbReference>
<evidence type="ECO:0000313" key="8">
    <source>
        <dbReference type="EMBL" id="SLM39361.1"/>
    </source>
</evidence>
<dbReference type="GO" id="GO:0020037">
    <property type="term" value="F:heme binding"/>
    <property type="evidence" value="ECO:0007669"/>
    <property type="project" value="InterPro"/>
</dbReference>
<comment type="similarity">
    <text evidence="1 6">Belongs to the cytochrome P450 family.</text>
</comment>
<dbReference type="SUPFAM" id="SSF48264">
    <property type="entry name" value="Cytochrome P450"/>
    <property type="match status" value="1"/>
</dbReference>
<dbReference type="GO" id="GO:0005506">
    <property type="term" value="F:iron ion binding"/>
    <property type="evidence" value="ECO:0007669"/>
    <property type="project" value="InterPro"/>
</dbReference>
<dbReference type="AlphaFoldDB" id="A0A1W5D8J8"/>
<dbReference type="Gene3D" id="1.10.630.10">
    <property type="entry name" value="Cytochrome P450"/>
    <property type="match status" value="1"/>
</dbReference>
<dbReference type="PRINTS" id="PR00385">
    <property type="entry name" value="P450"/>
</dbReference>
<evidence type="ECO:0000256" key="4">
    <source>
        <dbReference type="ARBA" id="ARBA00023004"/>
    </source>
</evidence>
<dbReference type="GO" id="GO:0004497">
    <property type="term" value="F:monooxygenase activity"/>
    <property type="evidence" value="ECO:0007669"/>
    <property type="project" value="UniProtKB-KW"/>
</dbReference>
<organism evidence="8 9">
    <name type="scientific">Lasallia pustulata</name>
    <dbReference type="NCBI Taxonomy" id="136370"/>
    <lineage>
        <taxon>Eukaryota</taxon>
        <taxon>Fungi</taxon>
        <taxon>Dikarya</taxon>
        <taxon>Ascomycota</taxon>
        <taxon>Pezizomycotina</taxon>
        <taxon>Lecanoromycetes</taxon>
        <taxon>OSLEUM clade</taxon>
        <taxon>Umbilicariomycetidae</taxon>
        <taxon>Umbilicariales</taxon>
        <taxon>Umbilicariaceae</taxon>
        <taxon>Lasallia</taxon>
    </lineage>
</organism>
<proteinExistence type="inferred from homology"/>
<evidence type="ECO:0000256" key="1">
    <source>
        <dbReference type="ARBA" id="ARBA00010617"/>
    </source>
</evidence>
<keyword evidence="3 6" id="KW-0560">Oxidoreductase</keyword>
<keyword evidence="2 5" id="KW-0479">Metal-binding</keyword>
<accession>A0A1W5D8J8</accession>
<evidence type="ECO:0000256" key="5">
    <source>
        <dbReference type="PIRSR" id="PIRSR602401-1"/>
    </source>
</evidence>
<keyword evidence="7" id="KW-0732">Signal</keyword>
<dbReference type="PROSITE" id="PS00086">
    <property type="entry name" value="CYTOCHROME_P450"/>
    <property type="match status" value="1"/>
</dbReference>
<dbReference type="Proteomes" id="UP000192927">
    <property type="component" value="Unassembled WGS sequence"/>
</dbReference>
<dbReference type="PRINTS" id="PR00463">
    <property type="entry name" value="EP450I"/>
</dbReference>